<evidence type="ECO:0000256" key="9">
    <source>
        <dbReference type="ARBA" id="ARBA00023235"/>
    </source>
</evidence>
<sequence length="456" mass="51490">MTKFKDSEQESLRIPPHSIDAEQSVLGCLLLDNAAWNSIGDLLGQDDFYRFDHRLIFQHIEGLVTASKPADATTVYESLFHVGKAEDVRGLSYLNMLAQNTPPTDNIRHYAKIVRDCSVLRKLMTVSSEIFGSVFNPQAKDVRKILDEAEAKIFSVAEDASREVHALHEVKPLIAEVVEKIDELYSREDKNEVTGVATGFVDLDKQTSGLPPGELIIVAGRPSMGKSAFSFNIGEHVAIESGLPVAIFSMEMNGFQLVRRMIGSIGRLDQHKLRTGQLTEDDWPRLTHAIQKMEDAPLYIDETPELSIDALRSRARHLFKRHGKLGLIIVDYLQLMLSIYDVEKNYTDVHKILSGLKALAKELNCPVIVLSQLNRALERRRGNKRPYLSDLRGPGAIEEMADLLLFIYRDDVYNWDSPDKGTAEIIIAKQRHGQTGKIRLAFNPRYARFDNHPEYL</sequence>
<dbReference type="GO" id="GO:0016787">
    <property type="term" value="F:hydrolase activity"/>
    <property type="evidence" value="ECO:0007669"/>
    <property type="project" value="UniProtKB-KW"/>
</dbReference>
<dbReference type="Gene3D" id="1.10.860.10">
    <property type="entry name" value="DNAb Helicase, Chain A"/>
    <property type="match status" value="1"/>
</dbReference>
<dbReference type="SMART" id="SM00382">
    <property type="entry name" value="AAA"/>
    <property type="match status" value="1"/>
</dbReference>
<dbReference type="PANTHER" id="PTHR30153">
    <property type="entry name" value="REPLICATIVE DNA HELICASE DNAB"/>
    <property type="match status" value="1"/>
</dbReference>
<feature type="domain" description="SF4 helicase" evidence="14">
    <location>
        <begin position="189"/>
        <end position="456"/>
    </location>
</feature>
<keyword evidence="4 13" id="KW-0547">Nucleotide-binding</keyword>
<organism evidence="15 16">
    <name type="scientific">Oxalobacter vibrioformis</name>
    <dbReference type="NCBI Taxonomy" id="933080"/>
    <lineage>
        <taxon>Bacteria</taxon>
        <taxon>Pseudomonadati</taxon>
        <taxon>Pseudomonadota</taxon>
        <taxon>Betaproteobacteria</taxon>
        <taxon>Burkholderiales</taxon>
        <taxon>Oxalobacteraceae</taxon>
        <taxon>Oxalobacter</taxon>
    </lineage>
</organism>
<reference evidence="15" key="1">
    <citation type="journal article" date="2022" name="Front. Microbiol.">
        <title>New perspectives on an old grouping: The genomic and phenotypic variability of Oxalobacter formigenes and the implications for calcium oxalate stone prevention.</title>
        <authorList>
            <person name="Chmiel J.A."/>
            <person name="Carr C."/>
            <person name="Stuivenberg G.A."/>
            <person name="Venema R."/>
            <person name="Chanyi R.M."/>
            <person name="Al K.F."/>
            <person name="Giguere D."/>
            <person name="Say H."/>
            <person name="Akouris P.P."/>
            <person name="Dominguez Romero S.A."/>
            <person name="Kwong A."/>
            <person name="Tai V."/>
            <person name="Koval S.F."/>
            <person name="Razvi H."/>
            <person name="Bjazevic J."/>
            <person name="Burton J.P."/>
        </authorList>
    </citation>
    <scope>NUCLEOTIDE SEQUENCE</scope>
    <source>
        <strain evidence="15">WoOx3</strain>
    </source>
</reference>
<dbReference type="GO" id="GO:0003677">
    <property type="term" value="F:DNA binding"/>
    <property type="evidence" value="ECO:0007669"/>
    <property type="project" value="UniProtKB-UniRule"/>
</dbReference>
<keyword evidence="16" id="KW-1185">Reference proteome</keyword>
<dbReference type="InterPro" id="IPR007693">
    <property type="entry name" value="DNA_helicase_DnaB-like_N"/>
</dbReference>
<dbReference type="EMBL" id="CP098242">
    <property type="protein sequence ID" value="WAW10768.1"/>
    <property type="molecule type" value="Genomic_DNA"/>
</dbReference>
<keyword evidence="2 13" id="KW-0639">Primosome</keyword>
<dbReference type="GO" id="GO:0006269">
    <property type="term" value="P:DNA replication, synthesis of primer"/>
    <property type="evidence" value="ECO:0007669"/>
    <property type="project" value="UniProtKB-UniRule"/>
</dbReference>
<dbReference type="Gene3D" id="3.40.50.300">
    <property type="entry name" value="P-loop containing nucleotide triphosphate hydrolases"/>
    <property type="match status" value="1"/>
</dbReference>
<evidence type="ECO:0000313" key="16">
    <source>
        <dbReference type="Proteomes" id="UP001156215"/>
    </source>
</evidence>
<dbReference type="GO" id="GO:0005829">
    <property type="term" value="C:cytosol"/>
    <property type="evidence" value="ECO:0007669"/>
    <property type="project" value="TreeGrafter"/>
</dbReference>
<evidence type="ECO:0000256" key="7">
    <source>
        <dbReference type="ARBA" id="ARBA00022840"/>
    </source>
</evidence>
<comment type="function">
    <text evidence="10 13">The main replicative DNA helicase, it participates in initiation and elongation during chromosome replication. Travels ahead of the DNA replisome, separating dsDNA into templates for DNA synthesis. A processive ATP-dependent 5'-3' DNA helicase it has DNA-dependent ATPase activity.</text>
</comment>
<evidence type="ECO:0000256" key="5">
    <source>
        <dbReference type="ARBA" id="ARBA00022801"/>
    </source>
</evidence>
<protein>
    <recommendedName>
        <fullName evidence="12 13">Replicative DNA helicase</fullName>
        <ecNumber evidence="12 13">5.6.2.3</ecNumber>
    </recommendedName>
</protein>
<dbReference type="Pfam" id="PF00772">
    <property type="entry name" value="DnaB"/>
    <property type="match status" value="1"/>
</dbReference>
<dbReference type="InterPro" id="IPR027417">
    <property type="entry name" value="P-loop_NTPase"/>
</dbReference>
<comment type="catalytic activity">
    <reaction evidence="11 13">
        <text>ATP + H2O = ADP + phosphate + H(+)</text>
        <dbReference type="Rhea" id="RHEA:13065"/>
        <dbReference type="ChEBI" id="CHEBI:15377"/>
        <dbReference type="ChEBI" id="CHEBI:15378"/>
        <dbReference type="ChEBI" id="CHEBI:30616"/>
        <dbReference type="ChEBI" id="CHEBI:43474"/>
        <dbReference type="ChEBI" id="CHEBI:456216"/>
        <dbReference type="EC" id="5.6.2.3"/>
    </reaction>
</comment>
<evidence type="ECO:0000256" key="1">
    <source>
        <dbReference type="ARBA" id="ARBA00008428"/>
    </source>
</evidence>
<dbReference type="RefSeq" id="WP_269309819.1">
    <property type="nucleotide sequence ID" value="NZ_CP098242.1"/>
</dbReference>
<evidence type="ECO:0000256" key="13">
    <source>
        <dbReference type="RuleBase" id="RU362085"/>
    </source>
</evidence>
<keyword evidence="8 13" id="KW-0238">DNA-binding</keyword>
<evidence type="ECO:0000256" key="4">
    <source>
        <dbReference type="ARBA" id="ARBA00022741"/>
    </source>
</evidence>
<evidence type="ECO:0000256" key="2">
    <source>
        <dbReference type="ARBA" id="ARBA00022515"/>
    </source>
</evidence>
<dbReference type="Proteomes" id="UP001156215">
    <property type="component" value="Chromosome"/>
</dbReference>
<dbReference type="PROSITE" id="PS51199">
    <property type="entry name" value="SF4_HELICASE"/>
    <property type="match status" value="1"/>
</dbReference>
<proteinExistence type="inferred from homology"/>
<dbReference type="Pfam" id="PF03796">
    <property type="entry name" value="DnaB_C"/>
    <property type="match status" value="1"/>
</dbReference>
<dbReference type="GO" id="GO:1990077">
    <property type="term" value="C:primosome complex"/>
    <property type="evidence" value="ECO:0007669"/>
    <property type="project" value="UniProtKB-UniRule"/>
</dbReference>
<dbReference type="SUPFAM" id="SSF52540">
    <property type="entry name" value="P-loop containing nucleoside triphosphate hydrolases"/>
    <property type="match status" value="1"/>
</dbReference>
<evidence type="ECO:0000313" key="15">
    <source>
        <dbReference type="EMBL" id="WAW10768.1"/>
    </source>
</evidence>
<name>A0A9E9P462_9BURK</name>
<keyword evidence="6 13" id="KW-0347">Helicase</keyword>
<keyword evidence="7 13" id="KW-0067">ATP-binding</keyword>
<dbReference type="CDD" id="cd00984">
    <property type="entry name" value="DnaB_C"/>
    <property type="match status" value="1"/>
</dbReference>
<dbReference type="InterPro" id="IPR007694">
    <property type="entry name" value="DNA_helicase_DnaB-like_C"/>
</dbReference>
<dbReference type="InterPro" id="IPR007692">
    <property type="entry name" value="DNA_helicase_DnaB"/>
</dbReference>
<dbReference type="GO" id="GO:0043139">
    <property type="term" value="F:5'-3' DNA helicase activity"/>
    <property type="evidence" value="ECO:0007669"/>
    <property type="project" value="UniProtKB-EC"/>
</dbReference>
<dbReference type="GO" id="GO:0005524">
    <property type="term" value="F:ATP binding"/>
    <property type="evidence" value="ECO:0007669"/>
    <property type="project" value="UniProtKB-UniRule"/>
</dbReference>
<evidence type="ECO:0000259" key="14">
    <source>
        <dbReference type="PROSITE" id="PS51199"/>
    </source>
</evidence>
<keyword evidence="3 13" id="KW-0235">DNA replication</keyword>
<dbReference type="KEGG" id="ovb:NB640_03695"/>
<evidence type="ECO:0000256" key="12">
    <source>
        <dbReference type="NCBIfam" id="TIGR00665"/>
    </source>
</evidence>
<dbReference type="InterPro" id="IPR016136">
    <property type="entry name" value="DNA_helicase_N/primase_C"/>
</dbReference>
<comment type="similarity">
    <text evidence="1 13">Belongs to the helicase family. DnaB subfamily.</text>
</comment>
<dbReference type="PANTHER" id="PTHR30153:SF2">
    <property type="entry name" value="REPLICATIVE DNA HELICASE"/>
    <property type="match status" value="1"/>
</dbReference>
<evidence type="ECO:0000256" key="10">
    <source>
        <dbReference type="ARBA" id="ARBA00044932"/>
    </source>
</evidence>
<evidence type="ECO:0000256" key="11">
    <source>
        <dbReference type="ARBA" id="ARBA00048954"/>
    </source>
</evidence>
<dbReference type="NCBIfam" id="NF004384">
    <property type="entry name" value="PRK05748.1"/>
    <property type="match status" value="1"/>
</dbReference>
<dbReference type="EC" id="5.6.2.3" evidence="12 13"/>
<keyword evidence="9" id="KW-0413">Isomerase</keyword>
<gene>
    <name evidence="15" type="primary">dnaB</name>
    <name evidence="15" type="ORF">NB640_03695</name>
</gene>
<dbReference type="NCBIfam" id="TIGR00665">
    <property type="entry name" value="DnaB"/>
    <property type="match status" value="1"/>
</dbReference>
<evidence type="ECO:0000256" key="8">
    <source>
        <dbReference type="ARBA" id="ARBA00023125"/>
    </source>
</evidence>
<keyword evidence="5 13" id="KW-0378">Hydrolase</keyword>
<dbReference type="InterPro" id="IPR036185">
    <property type="entry name" value="DNA_heli_DnaB-like_N_sf"/>
</dbReference>
<dbReference type="FunFam" id="1.10.860.10:FF:000001">
    <property type="entry name" value="Replicative DNA helicase"/>
    <property type="match status" value="1"/>
</dbReference>
<evidence type="ECO:0000256" key="6">
    <source>
        <dbReference type="ARBA" id="ARBA00022806"/>
    </source>
</evidence>
<evidence type="ECO:0000256" key="3">
    <source>
        <dbReference type="ARBA" id="ARBA00022705"/>
    </source>
</evidence>
<accession>A0A9E9P462</accession>
<dbReference type="AlphaFoldDB" id="A0A9E9P462"/>
<dbReference type="InterPro" id="IPR003593">
    <property type="entry name" value="AAA+_ATPase"/>
</dbReference>
<dbReference type="SUPFAM" id="SSF48024">
    <property type="entry name" value="N-terminal domain of DnaB helicase"/>
    <property type="match status" value="1"/>
</dbReference>